<organism evidence="1 2">
    <name type="scientific">Phyllostomus discolor</name>
    <name type="common">pale spear-nosed bat</name>
    <dbReference type="NCBI Taxonomy" id="89673"/>
    <lineage>
        <taxon>Eukaryota</taxon>
        <taxon>Metazoa</taxon>
        <taxon>Chordata</taxon>
        <taxon>Craniata</taxon>
        <taxon>Vertebrata</taxon>
        <taxon>Euteleostomi</taxon>
        <taxon>Mammalia</taxon>
        <taxon>Eutheria</taxon>
        <taxon>Laurasiatheria</taxon>
        <taxon>Chiroptera</taxon>
        <taxon>Yangochiroptera</taxon>
        <taxon>Phyllostomidae</taxon>
        <taxon>Phyllostominae</taxon>
        <taxon>Phyllostomus</taxon>
    </lineage>
</organism>
<evidence type="ECO:0000313" key="2">
    <source>
        <dbReference type="Proteomes" id="UP000664940"/>
    </source>
</evidence>
<protein>
    <submittedName>
        <fullName evidence="1">Uncharacterized protein</fullName>
    </submittedName>
</protein>
<evidence type="ECO:0000313" key="1">
    <source>
        <dbReference type="EMBL" id="KAF6084251.1"/>
    </source>
</evidence>
<gene>
    <name evidence="1" type="ORF">HJG60_008530</name>
</gene>
<comment type="caution">
    <text evidence="1">The sequence shown here is derived from an EMBL/GenBank/DDBJ whole genome shotgun (WGS) entry which is preliminary data.</text>
</comment>
<accession>A0A834DL65</accession>
<dbReference type="AlphaFoldDB" id="A0A834DL65"/>
<name>A0A834DL65_9CHIR</name>
<sequence>MLKCLLILSRKFSYVNFLNRGCFQRLCLPRSCYFLGLSRDNGPHDRGPNTRVDSLWLCSAPPRGPPAMPFLSGARGSPSATDRVVETALQPESLPSRPAPPSAPSCLRAAATCALGCESHIQSLLR</sequence>
<dbReference type="EMBL" id="JABVXQ010000012">
    <property type="protein sequence ID" value="KAF6084251.1"/>
    <property type="molecule type" value="Genomic_DNA"/>
</dbReference>
<proteinExistence type="predicted"/>
<dbReference type="Proteomes" id="UP000664940">
    <property type="component" value="Unassembled WGS sequence"/>
</dbReference>
<reference evidence="1 2" key="1">
    <citation type="journal article" date="2020" name="Nature">
        <title>Six reference-quality genomes reveal evolution of bat adaptations.</title>
        <authorList>
            <person name="Jebb D."/>
            <person name="Huang Z."/>
            <person name="Pippel M."/>
            <person name="Hughes G.M."/>
            <person name="Lavrichenko K."/>
            <person name="Devanna P."/>
            <person name="Winkler S."/>
            <person name="Jermiin L.S."/>
            <person name="Skirmuntt E.C."/>
            <person name="Katzourakis A."/>
            <person name="Burkitt-Gray L."/>
            <person name="Ray D.A."/>
            <person name="Sullivan K.A.M."/>
            <person name="Roscito J.G."/>
            <person name="Kirilenko B.M."/>
            <person name="Davalos L.M."/>
            <person name="Corthals A.P."/>
            <person name="Power M.L."/>
            <person name="Jones G."/>
            <person name="Ransome R.D."/>
            <person name="Dechmann D.K.N."/>
            <person name="Locatelli A.G."/>
            <person name="Puechmaille S.J."/>
            <person name="Fedrigo O."/>
            <person name="Jarvis E.D."/>
            <person name="Hiller M."/>
            <person name="Vernes S.C."/>
            <person name="Myers E.W."/>
            <person name="Teeling E.C."/>
        </authorList>
    </citation>
    <scope>NUCLEOTIDE SEQUENCE [LARGE SCALE GENOMIC DNA]</scope>
    <source>
        <strain evidence="1">Bat1K_MPI-CBG_1</strain>
    </source>
</reference>